<dbReference type="Proteomes" id="UP000190675">
    <property type="component" value="Chromosome I"/>
</dbReference>
<proteinExistence type="predicted"/>
<protein>
    <recommendedName>
        <fullName evidence="3">Molecular chaperone DnaJ</fullName>
    </recommendedName>
</protein>
<evidence type="ECO:0000313" key="2">
    <source>
        <dbReference type="Proteomes" id="UP000190675"/>
    </source>
</evidence>
<sequence>MHAQDTIEDRCEACFGIGQLVEMRPMKFGEKIALPPICTVCNGTGKKPKAD</sequence>
<name>A0A1M5RMU9_9BRAD</name>
<evidence type="ECO:0008006" key="3">
    <source>
        <dbReference type="Google" id="ProtNLM"/>
    </source>
</evidence>
<dbReference type="AlphaFoldDB" id="A0A1M5RMU9"/>
<reference evidence="1 2" key="1">
    <citation type="submission" date="2016-11" db="EMBL/GenBank/DDBJ databases">
        <authorList>
            <person name="Jaros S."/>
            <person name="Januszkiewicz K."/>
            <person name="Wedrychowicz H."/>
        </authorList>
    </citation>
    <scope>NUCLEOTIDE SEQUENCE [LARGE SCALE GENOMIC DNA]</scope>
    <source>
        <strain evidence="1 2">GAS242</strain>
    </source>
</reference>
<accession>A0A1M5RMU9</accession>
<dbReference type="EMBL" id="LT670818">
    <property type="protein sequence ID" value="SHH27233.1"/>
    <property type="molecule type" value="Genomic_DNA"/>
</dbReference>
<evidence type="ECO:0000313" key="1">
    <source>
        <dbReference type="EMBL" id="SHH27233.1"/>
    </source>
</evidence>
<dbReference type="RefSeq" id="WP_154073565.1">
    <property type="nucleotide sequence ID" value="NZ_LT670818.1"/>
</dbReference>
<gene>
    <name evidence="1" type="ORF">SAMN05444169_6643</name>
</gene>
<dbReference type="SUPFAM" id="SSF57938">
    <property type="entry name" value="DnaJ/Hsp40 cysteine-rich domain"/>
    <property type="match status" value="1"/>
</dbReference>
<dbReference type="InterPro" id="IPR036410">
    <property type="entry name" value="HSP_DnaJ_Cys-rich_dom_sf"/>
</dbReference>
<organism evidence="1 2">
    <name type="scientific">Bradyrhizobium erythrophlei</name>
    <dbReference type="NCBI Taxonomy" id="1437360"/>
    <lineage>
        <taxon>Bacteria</taxon>
        <taxon>Pseudomonadati</taxon>
        <taxon>Pseudomonadota</taxon>
        <taxon>Alphaproteobacteria</taxon>
        <taxon>Hyphomicrobiales</taxon>
        <taxon>Nitrobacteraceae</taxon>
        <taxon>Bradyrhizobium</taxon>
    </lineage>
</organism>